<proteinExistence type="predicted"/>
<name>Q161D4_ROSDO</name>
<organism evidence="1 2">
    <name type="scientific">Roseobacter denitrificans (strain ATCC 33942 / OCh 114)</name>
    <name type="common">Erythrobacter sp. (strain OCh 114)</name>
    <name type="synonym">Roseobacter denitrificans</name>
    <dbReference type="NCBI Taxonomy" id="375451"/>
    <lineage>
        <taxon>Bacteria</taxon>
        <taxon>Pseudomonadati</taxon>
        <taxon>Pseudomonadota</taxon>
        <taxon>Alphaproteobacteria</taxon>
        <taxon>Rhodobacterales</taxon>
        <taxon>Roseobacteraceae</taxon>
        <taxon>Roseobacter</taxon>
    </lineage>
</organism>
<accession>Q161D4</accession>
<dbReference type="Proteomes" id="UP000007029">
    <property type="component" value="Chromosome"/>
</dbReference>
<protein>
    <submittedName>
        <fullName evidence="1">Uncharacterized protein</fullName>
    </submittedName>
</protein>
<sequence length="39" mass="4480">MHTCAKSGENWISYNFYNTLPMDVPIARGNQLQKHGTKK</sequence>
<reference evidence="1 2" key="1">
    <citation type="journal article" date="2007" name="J. Bacteriol.">
        <title>The complete genome sequence of Roseobacter denitrificans reveals a mixotrophic rather than photosynthetic metabolism.</title>
        <authorList>
            <person name="Swingley W.D."/>
            <person name="Sadekar S."/>
            <person name="Mastrian S.D."/>
            <person name="Matthies H.J."/>
            <person name="Hao J."/>
            <person name="Ramos H."/>
            <person name="Acharya C.R."/>
            <person name="Conrad A.L."/>
            <person name="Taylor H.L."/>
            <person name="Dejesa L.C."/>
            <person name="Shah M.K."/>
            <person name="O'huallachain M.E."/>
            <person name="Lince M.T."/>
            <person name="Blankenship R.E."/>
            <person name="Beatty J.T."/>
            <person name="Touchman J.W."/>
        </authorList>
    </citation>
    <scope>NUCLEOTIDE SEQUENCE [LARGE SCALE GENOMIC DNA]</scope>
    <source>
        <strain evidence="2">ATCC 33942 / OCh 114</strain>
    </source>
</reference>
<evidence type="ECO:0000313" key="2">
    <source>
        <dbReference type="Proteomes" id="UP000007029"/>
    </source>
</evidence>
<gene>
    <name evidence="1" type="ordered locus">RD1_3955</name>
</gene>
<dbReference type="KEGG" id="rde:RD1_3955"/>
<keyword evidence="2" id="KW-1185">Reference proteome</keyword>
<dbReference type="AlphaFoldDB" id="Q161D4"/>
<dbReference type="STRING" id="375451.RD1_3955"/>
<dbReference type="EMBL" id="CP000362">
    <property type="protein sequence ID" value="ABG33409.1"/>
    <property type="molecule type" value="Genomic_DNA"/>
</dbReference>
<evidence type="ECO:0000313" key="1">
    <source>
        <dbReference type="EMBL" id="ABG33409.1"/>
    </source>
</evidence>
<dbReference type="HOGENOM" id="CLU_3316230_0_0_5"/>